<proteinExistence type="predicted"/>
<reference evidence="2" key="2">
    <citation type="submission" date="2025-08" db="UniProtKB">
        <authorList>
            <consortium name="RefSeq"/>
        </authorList>
    </citation>
    <scope>IDENTIFICATION</scope>
</reference>
<accession>A0AAJ8DYQ3</accession>
<dbReference type="GeneID" id="84591454"/>
<reference evidence="2" key="1">
    <citation type="submission" date="2025-02" db="EMBL/GenBank/DDBJ databases">
        <authorList>
            <consortium name="NCBI Genome Project"/>
        </authorList>
    </citation>
    <scope>NUCLEOTIDE SEQUENCE</scope>
</reference>
<evidence type="ECO:0000313" key="2">
    <source>
        <dbReference type="RefSeq" id="XP_059600995.1"/>
    </source>
</evidence>
<feature type="compositionally biased region" description="Polar residues" evidence="1">
    <location>
        <begin position="1"/>
        <end position="11"/>
    </location>
</feature>
<organism evidence="2">
    <name type="scientific">Aspergillus niger</name>
    <dbReference type="NCBI Taxonomy" id="5061"/>
    <lineage>
        <taxon>Eukaryota</taxon>
        <taxon>Fungi</taxon>
        <taxon>Dikarya</taxon>
        <taxon>Ascomycota</taxon>
        <taxon>Pezizomycotina</taxon>
        <taxon>Eurotiomycetes</taxon>
        <taxon>Eurotiomycetidae</taxon>
        <taxon>Eurotiales</taxon>
        <taxon>Aspergillaceae</taxon>
        <taxon>Aspergillus</taxon>
        <taxon>Aspergillus subgen. Circumdati</taxon>
    </lineage>
</organism>
<sequence length="80" mass="8781">MRGSSPTTSTGRWEGAAVGAGRCRENPDADKERLGIEVVVVEGKGEELDRKAMNDGMAEERSVAYSINSIFPRYRHVARV</sequence>
<dbReference type="AlphaFoldDB" id="A0AAJ8DYQ3"/>
<dbReference type="KEGG" id="ang:An07g07040"/>
<protein>
    <submittedName>
        <fullName evidence="2">Uncharacterized protein</fullName>
    </submittedName>
</protein>
<dbReference type="VEuPathDB" id="FungiDB:An07g07040"/>
<name>A0AAJ8DYQ3_ASPNG</name>
<feature type="region of interest" description="Disordered" evidence="1">
    <location>
        <begin position="1"/>
        <end position="29"/>
    </location>
</feature>
<dbReference type="RefSeq" id="XP_059600995.1">
    <property type="nucleotide sequence ID" value="XM_059748564.1"/>
</dbReference>
<evidence type="ECO:0000256" key="1">
    <source>
        <dbReference type="SAM" id="MobiDB-lite"/>
    </source>
</evidence>
<gene>
    <name evidence="2" type="ORF">An07g07040</name>
</gene>